<sequence>MVCLRIYPTLVFILVGFECFLFSQALHCRPCYTKAVSVLNHSNIPLGNGLLMHTQGCHMKRSRGGDPCYTWIGQGEGVGINFNYTGAGHDHVANLVTLAACLIHAVELKETGFHPQFFNVSGHLAVCVNFTEYVSHVQNKTWHEALKLRPAHFLSPSVVKWGTVITLVLAVLLAL</sequence>
<protein>
    <submittedName>
        <fullName evidence="1">Structural glycoprotein</fullName>
    </submittedName>
</protein>
<accession>Q06500</accession>
<proteinExistence type="predicted"/>
<evidence type="ECO:0000313" key="1">
    <source>
        <dbReference type="EMBL" id="AAA74107.1"/>
    </source>
</evidence>
<reference evidence="1" key="1">
    <citation type="journal article" date="1993" name="Virology">
        <title>Complete genomic sequence and phylogenetic analysis of the lactate dehydrogenase-elevating virus (LDV).</title>
        <authorList>
            <person name="Godeny E.K."/>
            <person name="Chen L."/>
            <person name="Kumar S.N."/>
            <person name="Methven S.L."/>
            <person name="Koonin E.V."/>
            <person name="Brinton M.A."/>
        </authorList>
    </citation>
    <scope>NUCLEOTIDE SEQUENCE</scope>
    <source>
        <strain evidence="1">Neuro-virulent type C</strain>
    </source>
</reference>
<dbReference type="GO" id="GO:0019031">
    <property type="term" value="C:viral envelope"/>
    <property type="evidence" value="ECO:0007669"/>
    <property type="project" value="InterPro"/>
</dbReference>
<organismHost>
    <name type="scientific">Mus musculus domesticus</name>
    <name type="common">western European house mouse</name>
    <dbReference type="NCBI Taxonomy" id="10092"/>
</organismHost>
<dbReference type="Pfam" id="PF02497">
    <property type="entry name" value="Arteri_GP4"/>
    <property type="match status" value="1"/>
</dbReference>
<dbReference type="InterPro" id="IPR003412">
    <property type="entry name" value="Arteri_GP4"/>
</dbReference>
<name>Q06500_LDV</name>
<dbReference type="EMBL" id="L13298">
    <property type="protein sequence ID" value="AAA74107.1"/>
    <property type="molecule type" value="Genomic_RNA"/>
</dbReference>
<organism evidence="1">
    <name type="scientific">Lactate dehydrogenase-elevating virus</name>
    <name type="common">LDV</name>
    <dbReference type="NCBI Taxonomy" id="11048"/>
    <lineage>
        <taxon>Viruses</taxon>
        <taxon>Riboviria</taxon>
        <taxon>Orthornavirae</taxon>
        <taxon>Pisuviricota</taxon>
        <taxon>Pisoniviricetes</taxon>
        <taxon>Nidovirales</taxon>
        <taxon>Arnidovirineae</taxon>
        <taxon>Arteriviridae</taxon>
        <taxon>Variarterivirinae</taxon>
        <taxon>Gammaarterivirus</taxon>
        <taxon>Gammaarterivirus lacdeh</taxon>
    </lineage>
</organism>